<proteinExistence type="predicted"/>
<comment type="caution">
    <text evidence="3">The sequence shown here is derived from an EMBL/GenBank/DDBJ whole genome shotgun (WGS) entry which is preliminary data.</text>
</comment>
<feature type="domain" description="DUF4236" evidence="2">
    <location>
        <begin position="6"/>
        <end position="52"/>
    </location>
</feature>
<evidence type="ECO:0000313" key="4">
    <source>
        <dbReference type="Proteomes" id="UP001212498"/>
    </source>
</evidence>
<protein>
    <submittedName>
        <fullName evidence="3">DUF4236 domain-containing protein</fullName>
    </submittedName>
</protein>
<organism evidence="3 4">
    <name type="scientific">Nonomuraea ferruginea</name>
    <dbReference type="NCBI Taxonomy" id="46174"/>
    <lineage>
        <taxon>Bacteria</taxon>
        <taxon>Bacillati</taxon>
        <taxon>Actinomycetota</taxon>
        <taxon>Actinomycetes</taxon>
        <taxon>Streptosporangiales</taxon>
        <taxon>Streptosporangiaceae</taxon>
        <taxon>Nonomuraea</taxon>
    </lineage>
</organism>
<keyword evidence="1" id="KW-1133">Transmembrane helix</keyword>
<accession>A0ABT4SRB5</accession>
<evidence type="ECO:0000259" key="2">
    <source>
        <dbReference type="Pfam" id="PF14020"/>
    </source>
</evidence>
<evidence type="ECO:0000256" key="1">
    <source>
        <dbReference type="SAM" id="Phobius"/>
    </source>
</evidence>
<keyword evidence="1" id="KW-0812">Transmembrane</keyword>
<keyword evidence="4" id="KW-1185">Reference proteome</keyword>
<keyword evidence="1" id="KW-0472">Membrane</keyword>
<gene>
    <name evidence="3" type="ORF">OUY24_02715</name>
</gene>
<dbReference type="InterPro" id="IPR025330">
    <property type="entry name" value="DUF4236"/>
</dbReference>
<dbReference type="Proteomes" id="UP001212498">
    <property type="component" value="Unassembled WGS sequence"/>
</dbReference>
<dbReference type="Pfam" id="PF14020">
    <property type="entry name" value="DUF4236"/>
    <property type="match status" value="1"/>
</dbReference>
<name>A0ABT4SRB5_9ACTN</name>
<dbReference type="RefSeq" id="WP_271275015.1">
    <property type="nucleotide sequence ID" value="NZ_BAABFD010000007.1"/>
</dbReference>
<evidence type="ECO:0000313" key="3">
    <source>
        <dbReference type="EMBL" id="MDA0639528.1"/>
    </source>
</evidence>
<sequence>MGFYTRTSLRAGPFRFTMSPSGMGVSVGVPGFRVGTGPRGNYVHMGRGGIYYQSTIDKPAPHSSPRPRPYIPPSSSVVMEDVTGASVQELVAGNRSDLVNQIQVAARRRPLWPFALGALLVLGLILGRWGLLLILVGVPAIVWLAMRDQARRSVVVMYDVNDDMARRFEDLVQAVGALRQVGGFWLITASGAVQTPYQYKVNAGASTLHRRRAAAASMNGPRILVTNVAIPTLTSGERSVHFLPDRVLLREGKHFADIPYQQLELSAEEVRVIEEGALPRDGEIVDRTWQYVNVKGGPDRRFKDNRQLPVMRYGRLTLYNHHGLHMIWDASQFRAVHATAQALTNAASAQPPIIPS</sequence>
<feature type="transmembrane region" description="Helical" evidence="1">
    <location>
        <begin position="111"/>
        <end position="144"/>
    </location>
</feature>
<dbReference type="EMBL" id="JAPNUD010000004">
    <property type="protein sequence ID" value="MDA0639528.1"/>
    <property type="molecule type" value="Genomic_DNA"/>
</dbReference>
<reference evidence="3 4" key="1">
    <citation type="submission" date="2022-11" db="EMBL/GenBank/DDBJ databases">
        <title>Nonomuraea corallina sp. nov., a new species of the genus Nonomuraea isolated from sea side sediment in Thai sea.</title>
        <authorList>
            <person name="Ngamcharungchit C."/>
            <person name="Matsumoto A."/>
            <person name="Suriyachadkun C."/>
            <person name="Panbangred W."/>
            <person name="Inahashi Y."/>
            <person name="Intra B."/>
        </authorList>
    </citation>
    <scope>NUCLEOTIDE SEQUENCE [LARGE SCALE GENOMIC DNA]</scope>
    <source>
        <strain evidence="3 4">DSM 43553</strain>
    </source>
</reference>